<evidence type="ECO:0000259" key="1">
    <source>
        <dbReference type="Pfam" id="PF03412"/>
    </source>
</evidence>
<protein>
    <recommendedName>
        <fullName evidence="1">Peptidase C39 domain-containing protein</fullName>
    </recommendedName>
</protein>
<feature type="domain" description="Peptidase C39" evidence="1">
    <location>
        <begin position="15"/>
        <end position="96"/>
    </location>
</feature>
<dbReference type="InterPro" id="IPR005074">
    <property type="entry name" value="Peptidase_C39"/>
</dbReference>
<dbReference type="GO" id="GO:0006508">
    <property type="term" value="P:proteolysis"/>
    <property type="evidence" value="ECO:0007669"/>
    <property type="project" value="InterPro"/>
</dbReference>
<dbReference type="Gene3D" id="3.90.70.10">
    <property type="entry name" value="Cysteine proteinases"/>
    <property type="match status" value="1"/>
</dbReference>
<evidence type="ECO:0000313" key="2">
    <source>
        <dbReference type="EMBL" id="SJX20724.1"/>
    </source>
</evidence>
<dbReference type="GO" id="GO:0005524">
    <property type="term" value="F:ATP binding"/>
    <property type="evidence" value="ECO:0007669"/>
    <property type="project" value="InterPro"/>
</dbReference>
<dbReference type="GO" id="GO:0008233">
    <property type="term" value="F:peptidase activity"/>
    <property type="evidence" value="ECO:0007669"/>
    <property type="project" value="InterPro"/>
</dbReference>
<name>A0A1R7Q8Z3_ACIJO</name>
<evidence type="ECO:0000313" key="3">
    <source>
        <dbReference type="Proteomes" id="UP000196240"/>
    </source>
</evidence>
<accession>A0A1R7Q8Z3</accession>
<dbReference type="GO" id="GO:0016020">
    <property type="term" value="C:membrane"/>
    <property type="evidence" value="ECO:0007669"/>
    <property type="project" value="InterPro"/>
</dbReference>
<sequence>MALNIPESLMNLEANGGIYAVWMLLQHLYIDADIEQLIEVCGYDAENGTTTIGLAVGLKKFGFDVQFYTDEDPELQAQEKLSYAEAEQLKLPVLAAINYQQIQQAFEQNKFIIVYYDTLDGIGNHSLVYSIDEQEICFFDSFDAMPASVFEQQRQVEGICRQVIVLDHSSARMETAQ</sequence>
<gene>
    <name evidence="2" type="ORF">ACNJC6_00321</name>
</gene>
<dbReference type="Pfam" id="PF03412">
    <property type="entry name" value="Peptidase_C39"/>
    <property type="match status" value="1"/>
</dbReference>
<reference evidence="2 3" key="1">
    <citation type="submission" date="2017-02" db="EMBL/GenBank/DDBJ databases">
        <authorList>
            <person name="Peterson S.W."/>
        </authorList>
    </citation>
    <scope>NUCLEOTIDE SEQUENCE [LARGE SCALE GENOMIC DNA]</scope>
    <source>
        <strain evidence="2">C6</strain>
    </source>
</reference>
<dbReference type="EMBL" id="FUUY01000001">
    <property type="protein sequence ID" value="SJX20724.1"/>
    <property type="molecule type" value="Genomic_DNA"/>
</dbReference>
<dbReference type="RefSeq" id="WP_078426791.1">
    <property type="nucleotide sequence ID" value="NZ_FUUY01000001.1"/>
</dbReference>
<dbReference type="Proteomes" id="UP000196240">
    <property type="component" value="Unassembled WGS sequence"/>
</dbReference>
<dbReference type="AlphaFoldDB" id="A0A1R7Q8Z3"/>
<proteinExistence type="predicted"/>
<organism evidence="2 3">
    <name type="scientific">Acinetobacter johnsonii</name>
    <dbReference type="NCBI Taxonomy" id="40214"/>
    <lineage>
        <taxon>Bacteria</taxon>
        <taxon>Pseudomonadati</taxon>
        <taxon>Pseudomonadota</taxon>
        <taxon>Gammaproteobacteria</taxon>
        <taxon>Moraxellales</taxon>
        <taxon>Moraxellaceae</taxon>
        <taxon>Acinetobacter</taxon>
    </lineage>
</organism>